<sequence>MAAAAPRCPSVSPSTRNSQSTAASAKGATVKTGTKRQQPAASSQQPTASSNVSYLAASLPKRKYPKQQQQQQQQQRQQQRLSSAPTPSQGSDKCKSEVNSTIPISIASSASLSRVSLVSRSARHRVALRPTLGLRAASSPIRFAVCHSRIYSPLPKCGQVTREWSCEFECEFGYEYECECECESESQCERAEYLMDMSAV</sequence>
<feature type="compositionally biased region" description="Low complexity" evidence="1">
    <location>
        <begin position="67"/>
        <end position="80"/>
    </location>
</feature>
<accession>A0A484B4G5</accession>
<proteinExistence type="predicted"/>
<feature type="compositionally biased region" description="Polar residues" evidence="1">
    <location>
        <begin position="81"/>
        <end position="96"/>
    </location>
</feature>
<organism evidence="2 3">
    <name type="scientific">Drosophila navojoa</name>
    <name type="common">Fruit fly</name>
    <dbReference type="NCBI Taxonomy" id="7232"/>
    <lineage>
        <taxon>Eukaryota</taxon>
        <taxon>Metazoa</taxon>
        <taxon>Ecdysozoa</taxon>
        <taxon>Arthropoda</taxon>
        <taxon>Hexapoda</taxon>
        <taxon>Insecta</taxon>
        <taxon>Pterygota</taxon>
        <taxon>Neoptera</taxon>
        <taxon>Endopterygota</taxon>
        <taxon>Diptera</taxon>
        <taxon>Brachycera</taxon>
        <taxon>Muscomorpha</taxon>
        <taxon>Ephydroidea</taxon>
        <taxon>Drosophilidae</taxon>
        <taxon>Drosophila</taxon>
    </lineage>
</organism>
<reference evidence="2 3" key="1">
    <citation type="journal article" date="2019" name="J. Hered.">
        <title>An Improved Genome Assembly for Drosophila navojoa, the Basal Species in the mojavensis Cluster.</title>
        <authorList>
            <person name="Vanderlinde T."/>
            <person name="Dupim E.G."/>
            <person name="Nazario-Yepiz N.O."/>
            <person name="Carvalho A.B."/>
        </authorList>
    </citation>
    <scope>NUCLEOTIDE SEQUENCE [LARGE SCALE GENOMIC DNA]</scope>
    <source>
        <strain evidence="2">Navoj_Jal97</strain>
        <tissue evidence="2">Whole organism</tissue>
    </source>
</reference>
<dbReference type="EMBL" id="LSRL02000205">
    <property type="protein sequence ID" value="TDG42705.1"/>
    <property type="molecule type" value="Genomic_DNA"/>
</dbReference>
<feature type="region of interest" description="Disordered" evidence="1">
    <location>
        <begin position="1"/>
        <end position="96"/>
    </location>
</feature>
<protein>
    <submittedName>
        <fullName evidence="2">Uncharacterized protein</fullName>
    </submittedName>
</protein>
<evidence type="ECO:0000313" key="3">
    <source>
        <dbReference type="Proteomes" id="UP000295192"/>
    </source>
</evidence>
<feature type="compositionally biased region" description="Polar residues" evidence="1">
    <location>
        <begin position="11"/>
        <end position="23"/>
    </location>
</feature>
<dbReference type="Proteomes" id="UP000295192">
    <property type="component" value="Unassembled WGS sequence"/>
</dbReference>
<evidence type="ECO:0000313" key="2">
    <source>
        <dbReference type="EMBL" id="TDG42705.1"/>
    </source>
</evidence>
<keyword evidence="3" id="KW-1185">Reference proteome</keyword>
<gene>
    <name evidence="2" type="ORF">AWZ03_010871</name>
</gene>
<comment type="caution">
    <text evidence="2">The sequence shown here is derived from an EMBL/GenBank/DDBJ whole genome shotgun (WGS) entry which is preliminary data.</text>
</comment>
<feature type="compositionally biased region" description="Low complexity" evidence="1">
    <location>
        <begin position="37"/>
        <end position="50"/>
    </location>
</feature>
<evidence type="ECO:0000256" key="1">
    <source>
        <dbReference type="SAM" id="MobiDB-lite"/>
    </source>
</evidence>
<name>A0A484B4G5_DRONA</name>
<dbReference type="AlphaFoldDB" id="A0A484B4G5"/>